<keyword evidence="1" id="KW-0472">Membrane</keyword>
<reference evidence="2 3" key="1">
    <citation type="submission" date="2020-08" db="EMBL/GenBank/DDBJ databases">
        <title>A Genomic Blueprint of the Chicken Gut Microbiome.</title>
        <authorList>
            <person name="Gilroy R."/>
            <person name="Ravi A."/>
            <person name="Getino M."/>
            <person name="Pursley I."/>
            <person name="Horton D.L."/>
            <person name="Alikhan N.-F."/>
            <person name="Baker D."/>
            <person name="Gharbi K."/>
            <person name="Hall N."/>
            <person name="Watson M."/>
            <person name="Adriaenssens E.M."/>
            <person name="Foster-Nyarko E."/>
            <person name="Jarju S."/>
            <person name="Secka A."/>
            <person name="Antonio M."/>
            <person name="Oren A."/>
            <person name="Chaudhuri R."/>
            <person name="La Ragione R.M."/>
            <person name="Hildebrand F."/>
            <person name="Pallen M.J."/>
        </authorList>
    </citation>
    <scope>NUCLEOTIDE SEQUENCE [LARGE SCALE GENOMIC DNA]</scope>
    <source>
        <strain evidence="2 3">Sa1BUA13</strain>
    </source>
</reference>
<evidence type="ECO:0000313" key="3">
    <source>
        <dbReference type="Proteomes" id="UP000658980"/>
    </source>
</evidence>
<organism evidence="2 3">
    <name type="scientific">Planococcus wigleyi</name>
    <dbReference type="NCBI Taxonomy" id="2762216"/>
    <lineage>
        <taxon>Bacteria</taxon>
        <taxon>Bacillati</taxon>
        <taxon>Bacillota</taxon>
        <taxon>Bacilli</taxon>
        <taxon>Bacillales</taxon>
        <taxon>Caryophanaceae</taxon>
        <taxon>Planococcus</taxon>
    </lineage>
</organism>
<proteinExistence type="predicted"/>
<dbReference type="Proteomes" id="UP000658980">
    <property type="component" value="Unassembled WGS sequence"/>
</dbReference>
<protein>
    <submittedName>
        <fullName evidence="2">Uncharacterized protein</fullName>
    </submittedName>
</protein>
<feature type="transmembrane region" description="Helical" evidence="1">
    <location>
        <begin position="41"/>
        <end position="64"/>
    </location>
</feature>
<dbReference type="RefSeq" id="WP_191716079.1">
    <property type="nucleotide sequence ID" value="NZ_JACSPU010000004.1"/>
</dbReference>
<comment type="caution">
    <text evidence="2">The sequence shown here is derived from an EMBL/GenBank/DDBJ whole genome shotgun (WGS) entry which is preliminary data.</text>
</comment>
<evidence type="ECO:0000313" key="2">
    <source>
        <dbReference type="EMBL" id="MBD8015468.1"/>
    </source>
</evidence>
<evidence type="ECO:0000256" key="1">
    <source>
        <dbReference type="SAM" id="Phobius"/>
    </source>
</evidence>
<gene>
    <name evidence="2" type="ORF">H9630_11640</name>
</gene>
<sequence length="81" mass="9737">MEPVGLKREEESISNNWLWLPVLIFLMNCIRYVEIMAYRSLALYQVILFSLNIMGILYLSWVIYKGKIERNKPTGRRHYKI</sequence>
<feature type="transmembrane region" description="Helical" evidence="1">
    <location>
        <begin position="17"/>
        <end position="35"/>
    </location>
</feature>
<accession>A0ABR8WEM5</accession>
<keyword evidence="3" id="KW-1185">Reference proteome</keyword>
<dbReference type="EMBL" id="JACSPU010000004">
    <property type="protein sequence ID" value="MBD8015468.1"/>
    <property type="molecule type" value="Genomic_DNA"/>
</dbReference>
<keyword evidence="1" id="KW-1133">Transmembrane helix</keyword>
<name>A0ABR8WEM5_9BACL</name>
<keyword evidence="1" id="KW-0812">Transmembrane</keyword>